<reference evidence="1" key="1">
    <citation type="journal article" date="2014" name="Front. Microbiol.">
        <title>High frequency of phylogenetically diverse reductive dehalogenase-homologous genes in deep subseafloor sedimentary metagenomes.</title>
        <authorList>
            <person name="Kawai M."/>
            <person name="Futagami T."/>
            <person name="Toyoda A."/>
            <person name="Takaki Y."/>
            <person name="Nishi S."/>
            <person name="Hori S."/>
            <person name="Arai W."/>
            <person name="Tsubouchi T."/>
            <person name="Morono Y."/>
            <person name="Uchiyama I."/>
            <person name="Ito T."/>
            <person name="Fujiyama A."/>
            <person name="Inagaki F."/>
            <person name="Takami H."/>
        </authorList>
    </citation>
    <scope>NUCLEOTIDE SEQUENCE</scope>
    <source>
        <strain evidence="1">Expedition CK06-06</strain>
    </source>
</reference>
<organism evidence="1">
    <name type="scientific">marine sediment metagenome</name>
    <dbReference type="NCBI Taxonomy" id="412755"/>
    <lineage>
        <taxon>unclassified sequences</taxon>
        <taxon>metagenomes</taxon>
        <taxon>ecological metagenomes</taxon>
    </lineage>
</organism>
<comment type="caution">
    <text evidence="1">The sequence shown here is derived from an EMBL/GenBank/DDBJ whole genome shotgun (WGS) entry which is preliminary data.</text>
</comment>
<name>X1GG36_9ZZZZ</name>
<dbReference type="AlphaFoldDB" id="X1GG36"/>
<gene>
    <name evidence="1" type="ORF">S03H2_32473</name>
</gene>
<evidence type="ECO:0000313" key="1">
    <source>
        <dbReference type="EMBL" id="GAH56182.1"/>
    </source>
</evidence>
<proteinExistence type="predicted"/>
<sequence length="288" mass="32035">LLVASWITYIQNRSRRVLYLEDKMQAFYNAESGLAKAVWYLSGNVTINFNVELSGIRTKTDTLFDDARSTTNITIEERGFFTEIVSEGKEGRYTETVKSRIGCSSQEMFSNACNVLSPSVLHIKGSVEGNVETRGTVDGNINGEIIQNPSLLFPAIGYNSVSGRMAQYRNLIENPAQADTEVFGPLVIDDETDLPRKRFIYVNDVVLIENNDYSNPLTIEGNSVIVSPDEIQISGNVRLNGIDFITYGKILITDDCIVSDAVLYSENEIEIRENAQFEGTILTKGSIK</sequence>
<feature type="non-terminal residue" evidence="1">
    <location>
        <position position="288"/>
    </location>
</feature>
<accession>X1GG36</accession>
<feature type="non-terminal residue" evidence="1">
    <location>
        <position position="1"/>
    </location>
</feature>
<protein>
    <submittedName>
        <fullName evidence="1">Uncharacterized protein</fullName>
    </submittedName>
</protein>
<dbReference type="EMBL" id="BARU01019730">
    <property type="protein sequence ID" value="GAH56182.1"/>
    <property type="molecule type" value="Genomic_DNA"/>
</dbReference>